<keyword evidence="6" id="KW-1185">Reference proteome</keyword>
<accession>A0A0N7F2L2</accession>
<protein>
    <recommendedName>
        <fullName evidence="4">HTH lacI-type domain-containing protein</fullName>
    </recommendedName>
</protein>
<keyword evidence="3" id="KW-0804">Transcription</keyword>
<sequence length="283" mass="29640">MKRPTISDIARKAGLSKAAVSYALNGRPGVSDATRQRVAGIAHALGWRANSAALALSAERSGVVGLVVTGEVPWPTLEGVERQLAAAGVTLQLAVTAAAEETYHDWWASGRVDGMLLVDPRPEDPRIATLNELEIPTVLIGATHPAMSSVLADRTKACDEVTSYLTQRGHTRICRIASSPDGAMAATRALDGVTAAIYEDPMAAAKVVAHAAMLNRRIPADLAVVATSDSPVCRMVCPQVTAIQHDHAADGALAARLLLGQLSTGVPEHRVTSADKLIIRGTT</sequence>
<proteinExistence type="predicted"/>
<dbReference type="InterPro" id="IPR028082">
    <property type="entry name" value="Peripla_BP_I"/>
</dbReference>
<dbReference type="GO" id="GO:0000976">
    <property type="term" value="F:transcription cis-regulatory region binding"/>
    <property type="evidence" value="ECO:0007669"/>
    <property type="project" value="TreeGrafter"/>
</dbReference>
<dbReference type="GO" id="GO:0003700">
    <property type="term" value="F:DNA-binding transcription factor activity"/>
    <property type="evidence" value="ECO:0007669"/>
    <property type="project" value="TreeGrafter"/>
</dbReference>
<dbReference type="EMBL" id="CP012752">
    <property type="protein sequence ID" value="ALG06143.1"/>
    <property type="molecule type" value="Genomic_DNA"/>
</dbReference>
<keyword evidence="1" id="KW-0805">Transcription regulation</keyword>
<gene>
    <name evidence="5" type="ORF">AOZ06_03690</name>
</gene>
<reference evidence="5 6" key="1">
    <citation type="submission" date="2015-07" db="EMBL/GenBank/DDBJ databases">
        <title>Genome sequencing of Kibdelosporangium phytohabitans.</title>
        <authorList>
            <person name="Qin S."/>
            <person name="Xing K."/>
        </authorList>
    </citation>
    <scope>NUCLEOTIDE SEQUENCE [LARGE SCALE GENOMIC DNA]</scope>
    <source>
        <strain evidence="5 6">KLBMP1111</strain>
    </source>
</reference>
<dbReference type="InterPro" id="IPR010982">
    <property type="entry name" value="Lambda_DNA-bd_dom_sf"/>
</dbReference>
<dbReference type="PROSITE" id="PS50932">
    <property type="entry name" value="HTH_LACI_2"/>
    <property type="match status" value="1"/>
</dbReference>
<name>A0A0N7F2L2_9PSEU</name>
<evidence type="ECO:0000256" key="1">
    <source>
        <dbReference type="ARBA" id="ARBA00023015"/>
    </source>
</evidence>
<evidence type="ECO:0000256" key="2">
    <source>
        <dbReference type="ARBA" id="ARBA00023125"/>
    </source>
</evidence>
<dbReference type="KEGG" id="kphy:AOZ06_03690"/>
<dbReference type="SUPFAM" id="SSF53822">
    <property type="entry name" value="Periplasmic binding protein-like I"/>
    <property type="match status" value="1"/>
</dbReference>
<dbReference type="InterPro" id="IPR046335">
    <property type="entry name" value="LacI/GalR-like_sensor"/>
</dbReference>
<evidence type="ECO:0000256" key="3">
    <source>
        <dbReference type="ARBA" id="ARBA00023163"/>
    </source>
</evidence>
<evidence type="ECO:0000313" key="5">
    <source>
        <dbReference type="EMBL" id="ALG06143.1"/>
    </source>
</evidence>
<dbReference type="AlphaFoldDB" id="A0A0N7F2L2"/>
<dbReference type="SMART" id="SM00354">
    <property type="entry name" value="HTH_LACI"/>
    <property type="match status" value="1"/>
</dbReference>
<evidence type="ECO:0000259" key="4">
    <source>
        <dbReference type="PROSITE" id="PS50932"/>
    </source>
</evidence>
<dbReference type="PANTHER" id="PTHR30146">
    <property type="entry name" value="LACI-RELATED TRANSCRIPTIONAL REPRESSOR"/>
    <property type="match status" value="1"/>
</dbReference>
<dbReference type="Pfam" id="PF13377">
    <property type="entry name" value="Peripla_BP_3"/>
    <property type="match status" value="1"/>
</dbReference>
<dbReference type="SUPFAM" id="SSF47413">
    <property type="entry name" value="lambda repressor-like DNA-binding domains"/>
    <property type="match status" value="1"/>
</dbReference>
<keyword evidence="2" id="KW-0238">DNA-binding</keyword>
<dbReference type="Pfam" id="PF00356">
    <property type="entry name" value="LacI"/>
    <property type="match status" value="1"/>
</dbReference>
<organism evidence="5 6">
    <name type="scientific">Kibdelosporangium phytohabitans</name>
    <dbReference type="NCBI Taxonomy" id="860235"/>
    <lineage>
        <taxon>Bacteria</taxon>
        <taxon>Bacillati</taxon>
        <taxon>Actinomycetota</taxon>
        <taxon>Actinomycetes</taxon>
        <taxon>Pseudonocardiales</taxon>
        <taxon>Pseudonocardiaceae</taxon>
        <taxon>Kibdelosporangium</taxon>
    </lineage>
</organism>
<dbReference type="Gene3D" id="3.40.50.2300">
    <property type="match status" value="2"/>
</dbReference>
<dbReference type="Gene3D" id="1.10.260.40">
    <property type="entry name" value="lambda repressor-like DNA-binding domains"/>
    <property type="match status" value="1"/>
</dbReference>
<dbReference type="PANTHER" id="PTHR30146:SF155">
    <property type="entry name" value="ALANINE RACEMASE"/>
    <property type="match status" value="1"/>
</dbReference>
<dbReference type="InterPro" id="IPR000843">
    <property type="entry name" value="HTH_LacI"/>
</dbReference>
<dbReference type="RefSeq" id="WP_054288119.1">
    <property type="nucleotide sequence ID" value="NZ_CP012752.1"/>
</dbReference>
<dbReference type="STRING" id="860235.AOZ06_03690"/>
<feature type="domain" description="HTH lacI-type" evidence="4">
    <location>
        <begin position="4"/>
        <end position="58"/>
    </location>
</feature>
<evidence type="ECO:0000313" key="6">
    <source>
        <dbReference type="Proteomes" id="UP000063699"/>
    </source>
</evidence>
<dbReference type="Proteomes" id="UP000063699">
    <property type="component" value="Chromosome"/>
</dbReference>
<dbReference type="CDD" id="cd01392">
    <property type="entry name" value="HTH_LacI"/>
    <property type="match status" value="1"/>
</dbReference>
<dbReference type="CDD" id="cd06267">
    <property type="entry name" value="PBP1_LacI_sugar_binding-like"/>
    <property type="match status" value="1"/>
</dbReference>